<evidence type="ECO:0000313" key="4">
    <source>
        <dbReference type="Proteomes" id="UP000799757"/>
    </source>
</evidence>
<accession>A0A6A6XXI6</accession>
<keyword evidence="1" id="KW-0349">Heme</keyword>
<dbReference type="GO" id="GO:0020037">
    <property type="term" value="F:heme binding"/>
    <property type="evidence" value="ECO:0007669"/>
    <property type="project" value="InterPro"/>
</dbReference>
<dbReference type="Proteomes" id="UP000799757">
    <property type="component" value="Unassembled WGS sequence"/>
</dbReference>
<reference evidence="3" key="1">
    <citation type="journal article" date="2020" name="Stud. Mycol.">
        <title>101 Dothideomycetes genomes: a test case for predicting lifestyles and emergence of pathogens.</title>
        <authorList>
            <person name="Haridas S."/>
            <person name="Albert R."/>
            <person name="Binder M."/>
            <person name="Bloem J."/>
            <person name="Labutti K."/>
            <person name="Salamov A."/>
            <person name="Andreopoulos B."/>
            <person name="Baker S."/>
            <person name="Barry K."/>
            <person name="Bills G."/>
            <person name="Bluhm B."/>
            <person name="Cannon C."/>
            <person name="Castanera R."/>
            <person name="Culley D."/>
            <person name="Daum C."/>
            <person name="Ezra D."/>
            <person name="Gonzalez J."/>
            <person name="Henrissat B."/>
            <person name="Kuo A."/>
            <person name="Liang C."/>
            <person name="Lipzen A."/>
            <person name="Lutzoni F."/>
            <person name="Magnuson J."/>
            <person name="Mondo S."/>
            <person name="Nolan M."/>
            <person name="Ohm R."/>
            <person name="Pangilinan J."/>
            <person name="Park H.-J."/>
            <person name="Ramirez L."/>
            <person name="Alfaro M."/>
            <person name="Sun H."/>
            <person name="Tritt A."/>
            <person name="Yoshinaga Y."/>
            <person name="Zwiers L.-H."/>
            <person name="Turgeon B."/>
            <person name="Goodwin S."/>
            <person name="Spatafora J."/>
            <person name="Crous P."/>
            <person name="Grigoriev I."/>
        </authorList>
    </citation>
    <scope>NUCLEOTIDE SEQUENCE</scope>
    <source>
        <strain evidence="3">CBS 109.77</strain>
    </source>
</reference>
<gene>
    <name evidence="3" type="ORF">K505DRAFT_412435</name>
</gene>
<dbReference type="InterPro" id="IPR002401">
    <property type="entry name" value="Cyt_P450_E_grp-I"/>
</dbReference>
<dbReference type="EMBL" id="MU001738">
    <property type="protein sequence ID" value="KAF2801150.1"/>
    <property type="molecule type" value="Genomic_DNA"/>
</dbReference>
<dbReference type="PANTHER" id="PTHR24305:SF229">
    <property type="entry name" value="P450, PUTATIVE (EUROFUNG)-RELATED"/>
    <property type="match status" value="1"/>
</dbReference>
<feature type="transmembrane region" description="Helical" evidence="2">
    <location>
        <begin position="16"/>
        <end position="35"/>
    </location>
</feature>
<dbReference type="PRINTS" id="PR00385">
    <property type="entry name" value="P450"/>
</dbReference>
<dbReference type="InterPro" id="IPR001128">
    <property type="entry name" value="Cyt_P450"/>
</dbReference>
<dbReference type="PANTHER" id="PTHR24305">
    <property type="entry name" value="CYTOCHROME P450"/>
    <property type="match status" value="1"/>
</dbReference>
<keyword evidence="2" id="KW-0812">Transmembrane</keyword>
<name>A0A6A6XXI6_9PLEO</name>
<evidence type="ECO:0000256" key="2">
    <source>
        <dbReference type="SAM" id="Phobius"/>
    </source>
</evidence>
<dbReference type="Pfam" id="PF00067">
    <property type="entry name" value="p450"/>
    <property type="match status" value="1"/>
</dbReference>
<feature type="binding site" description="axial binding residue" evidence="1">
    <location>
        <position position="462"/>
    </location>
    <ligand>
        <name>heme</name>
        <dbReference type="ChEBI" id="CHEBI:30413"/>
    </ligand>
    <ligandPart>
        <name>Fe</name>
        <dbReference type="ChEBI" id="CHEBI:18248"/>
    </ligandPart>
</feature>
<dbReference type="PRINTS" id="PR00463">
    <property type="entry name" value="EP450I"/>
</dbReference>
<dbReference type="CDD" id="cd11060">
    <property type="entry name" value="CYP57A1-like"/>
    <property type="match status" value="1"/>
</dbReference>
<dbReference type="GO" id="GO:0005506">
    <property type="term" value="F:iron ion binding"/>
    <property type="evidence" value="ECO:0007669"/>
    <property type="project" value="InterPro"/>
</dbReference>
<dbReference type="Gene3D" id="1.10.630.10">
    <property type="entry name" value="Cytochrome P450"/>
    <property type="match status" value="1"/>
</dbReference>
<dbReference type="InterPro" id="IPR050121">
    <property type="entry name" value="Cytochrome_P450_monoxygenase"/>
</dbReference>
<dbReference type="AlphaFoldDB" id="A0A6A6XXI6"/>
<proteinExistence type="predicted"/>
<evidence type="ECO:0000313" key="3">
    <source>
        <dbReference type="EMBL" id="KAF2801150.1"/>
    </source>
</evidence>
<evidence type="ECO:0000256" key="1">
    <source>
        <dbReference type="PIRSR" id="PIRSR602401-1"/>
    </source>
</evidence>
<keyword evidence="2" id="KW-0472">Membrane</keyword>
<dbReference type="GO" id="GO:0004497">
    <property type="term" value="F:monooxygenase activity"/>
    <property type="evidence" value="ECO:0007669"/>
    <property type="project" value="InterPro"/>
</dbReference>
<comment type="cofactor">
    <cofactor evidence="1">
        <name>heme</name>
        <dbReference type="ChEBI" id="CHEBI:30413"/>
    </cofactor>
</comment>
<organism evidence="3 4">
    <name type="scientific">Melanomma pulvis-pyrius CBS 109.77</name>
    <dbReference type="NCBI Taxonomy" id="1314802"/>
    <lineage>
        <taxon>Eukaryota</taxon>
        <taxon>Fungi</taxon>
        <taxon>Dikarya</taxon>
        <taxon>Ascomycota</taxon>
        <taxon>Pezizomycotina</taxon>
        <taxon>Dothideomycetes</taxon>
        <taxon>Pleosporomycetidae</taxon>
        <taxon>Pleosporales</taxon>
        <taxon>Melanommataceae</taxon>
        <taxon>Melanomma</taxon>
    </lineage>
</organism>
<keyword evidence="4" id="KW-1185">Reference proteome</keyword>
<dbReference type="GO" id="GO:0016705">
    <property type="term" value="F:oxidoreductase activity, acting on paired donors, with incorporation or reduction of molecular oxygen"/>
    <property type="evidence" value="ECO:0007669"/>
    <property type="project" value="InterPro"/>
</dbReference>
<dbReference type="InterPro" id="IPR036396">
    <property type="entry name" value="Cyt_P450_sf"/>
</dbReference>
<dbReference type="OrthoDB" id="3934656at2759"/>
<dbReference type="SUPFAM" id="SSF48264">
    <property type="entry name" value="Cytochrome P450"/>
    <property type="match status" value="1"/>
</dbReference>
<sequence length="516" mass="58383">MALLAEVLFGTSPRTWISVVLPTALVLYWIGWIIYARTLHPLASVPGPFWASISRTWLMWRMHVGDLEIVERALHAQHGPLIRIAPDEVASNDPAAIPLIFPIQRPLEKTVWYLVWRPVPNLSKRADMFTSINEKEHAAYRKIVGGVYAMSNILRNEDHLDDCVNLFMKRLREFADRKEEFDFGLWLEMYAFDVIGAVFFGKQFGFLENSHDYGSYIQSVHRAMPFLSVVAMTPHYFRPILMACAVTVPKLLRAVIAVGGIRKIAIQNTNQQMLNTETTTSKRHDILAQLLTIVHEKGEKVNLTHNDATAEMWTGIMAGADSTSISLRAIFYYMMKHPETLVKAQAEIDAASAAGILSTPVKYNEAVALPYLSAVVKEATRLFPSFQVSMQRYSPKQGIELSGKHIPAGFRVGMNPGVVQHDKGVFGLDADKFNPERWLESEERSKAMDRSYVTFGVGTRTCTGKHLAMTEIFKVTSEILRHFTPEMAHDRPWKTHNATFVMQSDVICRFKRRTAA</sequence>
<keyword evidence="1" id="KW-0408">Iron</keyword>
<keyword evidence="1" id="KW-0479">Metal-binding</keyword>
<protein>
    <submittedName>
        <fullName evidence="3">Cytochrome P450</fullName>
    </submittedName>
</protein>
<keyword evidence="2" id="KW-1133">Transmembrane helix</keyword>